<comment type="caution">
    <text evidence="1">The sequence shown here is derived from an EMBL/GenBank/DDBJ whole genome shotgun (WGS) entry which is preliminary data.</text>
</comment>
<proteinExistence type="predicted"/>
<keyword evidence="2" id="KW-1185">Reference proteome</keyword>
<sequence length="77" mass="8254">MRAGTASRVVVPASSSPRDPWTVFLRHAGKGTRVASPTSCERVQHPASLKPRRSSPLLHVRAGNSVIVDSNIWLAGI</sequence>
<dbReference type="EMBL" id="QGKV02000649">
    <property type="protein sequence ID" value="KAF3582007.1"/>
    <property type="molecule type" value="Genomic_DNA"/>
</dbReference>
<accession>A0ABQ7DVH7</accession>
<evidence type="ECO:0000313" key="1">
    <source>
        <dbReference type="EMBL" id="KAF3582007.1"/>
    </source>
</evidence>
<evidence type="ECO:0000313" key="2">
    <source>
        <dbReference type="Proteomes" id="UP000266723"/>
    </source>
</evidence>
<dbReference type="Proteomes" id="UP000266723">
    <property type="component" value="Unassembled WGS sequence"/>
</dbReference>
<name>A0ABQ7DVH7_BRACR</name>
<organism evidence="1 2">
    <name type="scientific">Brassica cretica</name>
    <name type="common">Mustard</name>
    <dbReference type="NCBI Taxonomy" id="69181"/>
    <lineage>
        <taxon>Eukaryota</taxon>
        <taxon>Viridiplantae</taxon>
        <taxon>Streptophyta</taxon>
        <taxon>Embryophyta</taxon>
        <taxon>Tracheophyta</taxon>
        <taxon>Spermatophyta</taxon>
        <taxon>Magnoliopsida</taxon>
        <taxon>eudicotyledons</taxon>
        <taxon>Gunneridae</taxon>
        <taxon>Pentapetalae</taxon>
        <taxon>rosids</taxon>
        <taxon>malvids</taxon>
        <taxon>Brassicales</taxon>
        <taxon>Brassicaceae</taxon>
        <taxon>Brassiceae</taxon>
        <taxon>Brassica</taxon>
    </lineage>
</organism>
<gene>
    <name evidence="1" type="ORF">DY000_02031268</name>
</gene>
<reference evidence="1 2" key="1">
    <citation type="journal article" date="2020" name="BMC Genomics">
        <title>Intraspecific diversification of the crop wild relative Brassica cretica Lam. using demographic model selection.</title>
        <authorList>
            <person name="Kioukis A."/>
            <person name="Michalopoulou V.A."/>
            <person name="Briers L."/>
            <person name="Pirintsos S."/>
            <person name="Studholme D.J."/>
            <person name="Pavlidis P."/>
            <person name="Sarris P.F."/>
        </authorList>
    </citation>
    <scope>NUCLEOTIDE SEQUENCE [LARGE SCALE GENOMIC DNA]</scope>
    <source>
        <strain evidence="2">cv. PFS-1207/04</strain>
    </source>
</reference>
<protein>
    <submittedName>
        <fullName evidence="1">Uncharacterized protein</fullName>
    </submittedName>
</protein>